<dbReference type="GeneID" id="24256679"/>
<dbReference type="RefSeq" id="WP_038584046.1">
    <property type="nucleotide sequence ID" value="NZ_HG938353.1"/>
</dbReference>
<dbReference type="AlphaFoldDB" id="A0A068SKF5"/>
<organism evidence="2 3">
    <name type="scientific">Neorhizobium galegae bv. orientalis str. HAMBI 540</name>
    <dbReference type="NCBI Taxonomy" id="1028800"/>
    <lineage>
        <taxon>Bacteria</taxon>
        <taxon>Pseudomonadati</taxon>
        <taxon>Pseudomonadota</taxon>
        <taxon>Alphaproteobacteria</taxon>
        <taxon>Hyphomicrobiales</taxon>
        <taxon>Rhizobiaceae</taxon>
        <taxon>Rhizobium/Agrobacterium group</taxon>
        <taxon>Neorhizobium</taxon>
    </lineage>
</organism>
<dbReference type="PATRIC" id="fig|1028800.3.peg.376"/>
<dbReference type="eggNOG" id="COG2865">
    <property type="taxonomic scope" value="Bacteria"/>
</dbReference>
<evidence type="ECO:0000313" key="2">
    <source>
        <dbReference type="EMBL" id="CDN46573.1"/>
    </source>
</evidence>
<dbReference type="InterPro" id="IPR038461">
    <property type="entry name" value="Schlafen_AlbA_2_dom_sf"/>
</dbReference>
<evidence type="ECO:0000259" key="1">
    <source>
        <dbReference type="Pfam" id="PF04326"/>
    </source>
</evidence>
<accession>A0A068SKF5</accession>
<reference evidence="3" key="1">
    <citation type="journal article" date="2014" name="BMC Genomics">
        <title>Genome sequencing of two Neorhizobium galegae strains reveals a noeT gene responsible for the unusual acetylation of the nodulation factors.</title>
        <authorList>
            <person name="Osterman J."/>
            <person name="Marsh J."/>
            <person name="Laine P.K."/>
            <person name="Zeng Z."/>
            <person name="Alatalo E."/>
            <person name="Sullivan J.T."/>
            <person name="Young J.P."/>
            <person name="Thomas-Oates J."/>
            <person name="Paulin L."/>
            <person name="Lindstrom K."/>
        </authorList>
    </citation>
    <scope>NUCLEOTIDE SEQUENCE [LARGE SCALE GENOMIC DNA]</scope>
    <source>
        <strain evidence="3">HAMBI 540</strain>
    </source>
</reference>
<dbReference type="Pfam" id="PF04326">
    <property type="entry name" value="SLFN_AlbA_2"/>
    <property type="match status" value="1"/>
</dbReference>
<evidence type="ECO:0000313" key="3">
    <source>
        <dbReference type="Proteomes" id="UP000028181"/>
    </source>
</evidence>
<dbReference type="InterPro" id="IPR007421">
    <property type="entry name" value="Schlafen_AlbA_2_dom"/>
</dbReference>
<dbReference type="OrthoDB" id="7817026at2"/>
<proteinExistence type="predicted"/>
<protein>
    <submittedName>
        <fullName evidence="2">Divergent AAA domain protein</fullName>
    </submittedName>
</protein>
<gene>
    <name evidence="2" type="ORF">RG540_CH03810</name>
</gene>
<feature type="domain" description="Schlafen AlbA-2" evidence="1">
    <location>
        <begin position="26"/>
        <end position="151"/>
    </location>
</feature>
<dbReference type="HOGENOM" id="CLU_710990_0_0_5"/>
<dbReference type="Gene3D" id="3.30.950.30">
    <property type="entry name" value="Schlafen, AAA domain"/>
    <property type="match status" value="1"/>
</dbReference>
<dbReference type="KEGG" id="ngg:RG540_CH03810"/>
<name>A0A068SKF5_NEOGA</name>
<sequence length="395" mass="43405">MSLRAVPFSKLSEAEIQRLLDYGVGESIHLDYKRQNYETSEGDRKEFLKDISSMANTLGGDLVIGLSEADGLPQSIIPLVGDRDKDVQRLEQLALHGLEPRIRNLQIKPIPLAAGGYLIVVRVPRSYVAPHRVILGNSARFYARAGTTTYEPNVDQLRQMFTAAPLIAEKIKAFHVDRLIKITGDETPIAMNAAGKLVIHVVPFPAFTDGSMMDLIARLSAGTHVPVPPDGVGQLTRQSVNLDGYLNYTSTGSHSDARTAYAQFFRNGVIEGVADLRSDDGSSSRFVGVPFVRLVVDKVRQYLATADHYDMGLPAYVFLSLCNASNIVYRYPGPEGGFQDTNPLGREIIALPEIYVDSFDVDVAKAMRPAFNVLWNAFGHYQCDVYNANGEIPAS</sequence>
<keyword evidence="3" id="KW-1185">Reference proteome</keyword>
<dbReference type="Proteomes" id="UP000028181">
    <property type="component" value="Chromosome I"/>
</dbReference>
<dbReference type="EMBL" id="HG938353">
    <property type="protein sequence ID" value="CDN46573.1"/>
    <property type="molecule type" value="Genomic_DNA"/>
</dbReference>